<protein>
    <submittedName>
        <fullName evidence="1">Norrin</fullName>
    </submittedName>
</protein>
<dbReference type="EMBL" id="JAFHDT010000006">
    <property type="protein sequence ID" value="KAI7808513.1"/>
    <property type="molecule type" value="Genomic_DNA"/>
</dbReference>
<accession>A0A9W8C6M7</accession>
<gene>
    <name evidence="1" type="ORF">IRJ41_006809</name>
</gene>
<organism evidence="1 2">
    <name type="scientific">Triplophysa rosa</name>
    <name type="common">Cave loach</name>
    <dbReference type="NCBI Taxonomy" id="992332"/>
    <lineage>
        <taxon>Eukaryota</taxon>
        <taxon>Metazoa</taxon>
        <taxon>Chordata</taxon>
        <taxon>Craniata</taxon>
        <taxon>Vertebrata</taxon>
        <taxon>Euteleostomi</taxon>
        <taxon>Actinopterygii</taxon>
        <taxon>Neopterygii</taxon>
        <taxon>Teleostei</taxon>
        <taxon>Ostariophysi</taxon>
        <taxon>Cypriniformes</taxon>
        <taxon>Nemacheilidae</taxon>
        <taxon>Triplophysa</taxon>
    </lineage>
</organism>
<keyword evidence="2" id="KW-1185">Reference proteome</keyword>
<evidence type="ECO:0000313" key="2">
    <source>
        <dbReference type="Proteomes" id="UP001059041"/>
    </source>
</evidence>
<proteinExistence type="predicted"/>
<evidence type="ECO:0000313" key="1">
    <source>
        <dbReference type="EMBL" id="KAI7808513.1"/>
    </source>
</evidence>
<name>A0A9W8C6M7_TRIRA</name>
<dbReference type="Proteomes" id="UP001059041">
    <property type="component" value="Linkage Group LG6"/>
</dbReference>
<comment type="caution">
    <text evidence="1">The sequence shown here is derived from an EMBL/GenBank/DDBJ whole genome shotgun (WGS) entry which is preliminary data.</text>
</comment>
<dbReference type="AlphaFoldDB" id="A0A9W8C6M7"/>
<reference evidence="1" key="1">
    <citation type="submission" date="2021-02" db="EMBL/GenBank/DDBJ databases">
        <title>Comparative genomics reveals that relaxation of natural selection precedes convergent phenotypic evolution of cavefish.</title>
        <authorList>
            <person name="Peng Z."/>
        </authorList>
    </citation>
    <scope>NUCLEOTIDE SEQUENCE</scope>
    <source>
        <tissue evidence="1">Muscle</tissue>
    </source>
</reference>
<sequence>MREKEIERQLLLKKPHLCPGRGSWDWILWVKRHHTKDRSGKTAHKGMADFKEKAYCTFRFTYAVSKVQWRPLRCLQ</sequence>